<proteinExistence type="predicted"/>
<dbReference type="AlphaFoldDB" id="L5JV38"/>
<dbReference type="Proteomes" id="UP000010552">
    <property type="component" value="Unassembled WGS sequence"/>
</dbReference>
<evidence type="ECO:0000313" key="2">
    <source>
        <dbReference type="EMBL" id="ELK03175.1"/>
    </source>
</evidence>
<sequence length="226" mass="23325">MGGRPARLADRGADALSYLPPPSVPRAFLEDQVSGAERERRPPEGLTGIPRKLRRRLGRAGRGSPPVLRAPPASRRPLPLAAHPDPGAPVGGDKPEPCLARGSASPTDPGSALQLTTPPNPEAASAVSANISFASPNPTGTLVGNDWGSAPRPPPLRSKSPDALSHTSSNSSRSRSSGAHPGPRRPLAASLDGCLRALVLAETLFSCGARGFVSMPAAIQPRTRPL</sequence>
<evidence type="ECO:0000313" key="3">
    <source>
        <dbReference type="Proteomes" id="UP000010552"/>
    </source>
</evidence>
<gene>
    <name evidence="2" type="ORF">PAL_GLEAN10016968</name>
</gene>
<name>L5JV38_PTEAL</name>
<dbReference type="InParanoid" id="L5JV38"/>
<feature type="compositionally biased region" description="Polar residues" evidence="1">
    <location>
        <begin position="104"/>
        <end position="117"/>
    </location>
</feature>
<dbReference type="EMBL" id="KB031114">
    <property type="protein sequence ID" value="ELK03175.1"/>
    <property type="molecule type" value="Genomic_DNA"/>
</dbReference>
<feature type="compositionally biased region" description="Low complexity" evidence="1">
    <location>
        <begin position="168"/>
        <end position="177"/>
    </location>
</feature>
<accession>L5JV38</accession>
<keyword evidence="3" id="KW-1185">Reference proteome</keyword>
<feature type="compositionally biased region" description="Low complexity" evidence="1">
    <location>
        <begin position="62"/>
        <end position="84"/>
    </location>
</feature>
<feature type="compositionally biased region" description="Polar residues" evidence="1">
    <location>
        <begin position="127"/>
        <end position="142"/>
    </location>
</feature>
<feature type="region of interest" description="Disordered" evidence="1">
    <location>
        <begin position="1"/>
        <end position="188"/>
    </location>
</feature>
<protein>
    <submittedName>
        <fullName evidence="2">Uncharacterized protein</fullName>
    </submittedName>
</protein>
<evidence type="ECO:0000256" key="1">
    <source>
        <dbReference type="SAM" id="MobiDB-lite"/>
    </source>
</evidence>
<reference evidence="3" key="1">
    <citation type="journal article" date="2013" name="Science">
        <title>Comparative analysis of bat genomes provides insight into the evolution of flight and immunity.</title>
        <authorList>
            <person name="Zhang G."/>
            <person name="Cowled C."/>
            <person name="Shi Z."/>
            <person name="Huang Z."/>
            <person name="Bishop-Lilly K.A."/>
            <person name="Fang X."/>
            <person name="Wynne J.W."/>
            <person name="Xiong Z."/>
            <person name="Baker M.L."/>
            <person name="Zhao W."/>
            <person name="Tachedjian M."/>
            <person name="Zhu Y."/>
            <person name="Zhou P."/>
            <person name="Jiang X."/>
            <person name="Ng J."/>
            <person name="Yang L."/>
            <person name="Wu L."/>
            <person name="Xiao J."/>
            <person name="Feng Y."/>
            <person name="Chen Y."/>
            <person name="Sun X."/>
            <person name="Zhang Y."/>
            <person name="Marsh G.A."/>
            <person name="Crameri G."/>
            <person name="Broder C.C."/>
            <person name="Frey K.G."/>
            <person name="Wang L.F."/>
            <person name="Wang J."/>
        </authorList>
    </citation>
    <scope>NUCLEOTIDE SEQUENCE [LARGE SCALE GENOMIC DNA]</scope>
</reference>
<organism evidence="2 3">
    <name type="scientific">Pteropus alecto</name>
    <name type="common">Black flying fox</name>
    <dbReference type="NCBI Taxonomy" id="9402"/>
    <lineage>
        <taxon>Eukaryota</taxon>
        <taxon>Metazoa</taxon>
        <taxon>Chordata</taxon>
        <taxon>Craniata</taxon>
        <taxon>Vertebrata</taxon>
        <taxon>Euteleostomi</taxon>
        <taxon>Mammalia</taxon>
        <taxon>Eutheria</taxon>
        <taxon>Laurasiatheria</taxon>
        <taxon>Chiroptera</taxon>
        <taxon>Yinpterochiroptera</taxon>
        <taxon>Pteropodoidea</taxon>
        <taxon>Pteropodidae</taxon>
        <taxon>Pteropodinae</taxon>
        <taxon>Pteropus</taxon>
    </lineage>
</organism>